<feature type="region of interest" description="Disordered" evidence="2">
    <location>
        <begin position="114"/>
        <end position="148"/>
    </location>
</feature>
<dbReference type="SUPFAM" id="SSF51735">
    <property type="entry name" value="NAD(P)-binding Rossmann-fold domains"/>
    <property type="match status" value="1"/>
</dbReference>
<evidence type="ECO:0000313" key="4">
    <source>
        <dbReference type="EMBL" id="ERM94667.1"/>
    </source>
</evidence>
<dbReference type="STRING" id="13333.W1NFX1"/>
<dbReference type="AlphaFoldDB" id="W1NFX1"/>
<reference evidence="5" key="1">
    <citation type="journal article" date="2013" name="Science">
        <title>The Amborella genome and the evolution of flowering plants.</title>
        <authorList>
            <consortium name="Amborella Genome Project"/>
        </authorList>
    </citation>
    <scope>NUCLEOTIDE SEQUENCE [LARGE SCALE GENOMIC DNA]</scope>
</reference>
<dbReference type="Proteomes" id="UP000017836">
    <property type="component" value="Unassembled WGS sequence"/>
</dbReference>
<evidence type="ECO:0000313" key="5">
    <source>
        <dbReference type="Proteomes" id="UP000017836"/>
    </source>
</evidence>
<keyword evidence="1" id="KW-0560">Oxidoreductase</keyword>
<dbReference type="InterPro" id="IPR036291">
    <property type="entry name" value="NAD(P)-bd_dom_sf"/>
</dbReference>
<feature type="region of interest" description="Disordered" evidence="2">
    <location>
        <begin position="344"/>
        <end position="365"/>
    </location>
</feature>
<proteinExistence type="predicted"/>
<dbReference type="HOGENOM" id="CLU_759417_0_0_1"/>
<protein>
    <recommendedName>
        <fullName evidence="3">NmrA-like domain-containing protein</fullName>
    </recommendedName>
</protein>
<accession>W1NFX1</accession>
<dbReference type="InterPro" id="IPR008030">
    <property type="entry name" value="NmrA-like"/>
</dbReference>
<feature type="domain" description="NmrA-like" evidence="3">
    <location>
        <begin position="3"/>
        <end position="137"/>
    </location>
</feature>
<evidence type="ECO:0000256" key="2">
    <source>
        <dbReference type="SAM" id="MobiDB-lite"/>
    </source>
</evidence>
<dbReference type="GO" id="GO:0016616">
    <property type="term" value="F:oxidoreductase activity, acting on the CH-OH group of donors, NAD or NADP as acceptor"/>
    <property type="evidence" value="ECO:0000318"/>
    <property type="project" value="GO_Central"/>
</dbReference>
<sequence length="365" mass="41514">MARTVCVTGAAGYVGSWLVKRLLEEGYTVRATVRKTSRRLANEKTEHLLDLPEANMKLTLWNADLYDEGIFDEAVKGCDGVFHVATPIAFESKNPEVLWVSYDRNRKVRLQPLLHDSRKSAKQKVSHLMKSDIGNHASKKKKTSENTLSRSPLVLPILSSNEGAPSEKDAEDQTIQNFSHASPHDHDEYMIDNSINEDGDMGTFINQFTHSKLKSSRKKKFQWRMVIKYARHRVALGAKFNRVDWTTIPNLPAPPDTCRRRMAMLRQSSSVRRALMSLCNLLADRYVKQLNETPIREVTDGVSTQLAIHGSNIHEFHWGDFDDPSIKLAVEEVIRSKNMKLDATKRVRPKSRRCGLSSKEGRFSN</sequence>
<gene>
    <name evidence="4" type="ORF">AMTR_s00011p00218290</name>
</gene>
<dbReference type="PANTHER" id="PTHR10366:SF831">
    <property type="entry name" value="NAD-DEPENDENT EPIMERASE_DEHYDRATASE DOMAIN-CONTAINING PROTEIN"/>
    <property type="match status" value="1"/>
</dbReference>
<dbReference type="Gene3D" id="3.40.50.720">
    <property type="entry name" value="NAD(P)-binding Rossmann-like Domain"/>
    <property type="match status" value="1"/>
</dbReference>
<evidence type="ECO:0000256" key="1">
    <source>
        <dbReference type="ARBA" id="ARBA00023002"/>
    </source>
</evidence>
<name>W1NFX1_AMBTC</name>
<organism evidence="4 5">
    <name type="scientific">Amborella trichopoda</name>
    <dbReference type="NCBI Taxonomy" id="13333"/>
    <lineage>
        <taxon>Eukaryota</taxon>
        <taxon>Viridiplantae</taxon>
        <taxon>Streptophyta</taxon>
        <taxon>Embryophyta</taxon>
        <taxon>Tracheophyta</taxon>
        <taxon>Spermatophyta</taxon>
        <taxon>Magnoliopsida</taxon>
        <taxon>Amborellales</taxon>
        <taxon>Amborellaceae</taxon>
        <taxon>Amborella</taxon>
    </lineage>
</organism>
<dbReference type="Gramene" id="ERM94667">
    <property type="protein sequence ID" value="ERM94667"/>
    <property type="gene ID" value="AMTR_s00011p00218290"/>
</dbReference>
<evidence type="ECO:0000259" key="3">
    <source>
        <dbReference type="Pfam" id="PF05368"/>
    </source>
</evidence>
<keyword evidence="5" id="KW-1185">Reference proteome</keyword>
<dbReference type="Pfam" id="PF05368">
    <property type="entry name" value="NmrA"/>
    <property type="match status" value="1"/>
</dbReference>
<dbReference type="EMBL" id="KI397507">
    <property type="protein sequence ID" value="ERM94667.1"/>
    <property type="molecule type" value="Genomic_DNA"/>
</dbReference>
<dbReference type="PANTHER" id="PTHR10366">
    <property type="entry name" value="NAD DEPENDENT EPIMERASE/DEHYDRATASE"/>
    <property type="match status" value="1"/>
</dbReference>
<dbReference type="eggNOG" id="KOG1502">
    <property type="taxonomic scope" value="Eukaryota"/>
</dbReference>
<dbReference type="InterPro" id="IPR050425">
    <property type="entry name" value="NAD(P)_dehydrat-like"/>
</dbReference>